<name>A0AAU7BZ01_9RICK</name>
<dbReference type="KEGG" id="rof:AAGW17_01880"/>
<gene>
    <name evidence="1" type="ORF">AAGW17_01880</name>
</gene>
<proteinExistence type="predicted"/>
<accession>A0AAU7BZ01</accession>
<dbReference type="AlphaFoldDB" id="A0AAU7BZ01"/>
<sequence length="48" mass="5837">MKKFFPILNVFKNIMKISNIIDKYITAIPHLMRIKKFQAQPPPRYKQF</sequence>
<reference evidence="1" key="1">
    <citation type="submission" date="2024-05" db="EMBL/GenBank/DDBJ databases">
        <title>Characterization of a novel Rickettsia species. (Rickettsia oklahomia sp. nov.) from Amblyomma americanum ticks.</title>
        <authorList>
            <person name="Korla P.K."/>
            <person name="Karounos M."/>
            <person name="Wilson J.M."/>
            <person name="Little S.E."/>
            <person name="Qurollo B.A."/>
        </authorList>
    </citation>
    <scope>NUCLEOTIDE SEQUENCE</scope>
    <source>
        <strain evidence="1">Oklahoma-10</strain>
    </source>
</reference>
<dbReference type="EMBL" id="CP157197">
    <property type="protein sequence ID" value="XBG66621.1"/>
    <property type="molecule type" value="Genomic_DNA"/>
</dbReference>
<protein>
    <submittedName>
        <fullName evidence="1">Uncharacterized protein</fullName>
    </submittedName>
</protein>
<dbReference type="RefSeq" id="WP_347939242.1">
    <property type="nucleotide sequence ID" value="NZ_CP157197.1"/>
</dbReference>
<evidence type="ECO:0000313" key="1">
    <source>
        <dbReference type="EMBL" id="XBG66621.1"/>
    </source>
</evidence>
<organism evidence="1">
    <name type="scientific">Rickettsia oklahomensis</name>
    <dbReference type="NCBI Taxonomy" id="3141789"/>
    <lineage>
        <taxon>Bacteria</taxon>
        <taxon>Pseudomonadati</taxon>
        <taxon>Pseudomonadota</taxon>
        <taxon>Alphaproteobacteria</taxon>
        <taxon>Rickettsiales</taxon>
        <taxon>Rickettsiaceae</taxon>
        <taxon>Rickettsieae</taxon>
        <taxon>Rickettsia</taxon>
        <taxon>belli group</taxon>
    </lineage>
</organism>